<dbReference type="EMBL" id="BBNO01000005">
    <property type="protein sequence ID" value="GAO09663.1"/>
    <property type="molecule type" value="Genomic_DNA"/>
</dbReference>
<feature type="region of interest" description="Disordered" evidence="1">
    <location>
        <begin position="1"/>
        <end position="88"/>
    </location>
</feature>
<dbReference type="AlphaFoldDB" id="A0A0P4R9R3"/>
<dbReference type="Proteomes" id="UP000048965">
    <property type="component" value="Unassembled WGS sequence"/>
</dbReference>
<reference evidence="3" key="1">
    <citation type="submission" date="2014-09" db="EMBL/GenBank/DDBJ databases">
        <title>Whole genome shotgun sequence of Streptomyces sp. NBRC 110027.</title>
        <authorList>
            <person name="Komaki H."/>
            <person name="Ichikawa N."/>
            <person name="Katano-Makiyama Y."/>
            <person name="Hosoyama A."/>
            <person name="Hashimoto M."/>
            <person name="Uohara A."/>
            <person name="Kitahashi Y."/>
            <person name="Ohji S."/>
            <person name="Kimura A."/>
            <person name="Yamazoe A."/>
            <person name="Igarashi Y."/>
            <person name="Fujita N."/>
        </authorList>
    </citation>
    <scope>NUCLEOTIDE SEQUENCE [LARGE SCALE GENOMIC DNA]</scope>
    <source>
        <strain evidence="3">NBRC 110027</strain>
    </source>
</reference>
<protein>
    <submittedName>
        <fullName evidence="2">Uncharacterized protein</fullName>
    </submittedName>
</protein>
<reference evidence="2 3" key="2">
    <citation type="journal article" date="2015" name="Stand. Genomic Sci.">
        <title>Draft genome sequence of marine-derived Streptomyces sp. TP-A0598, a producer of anti-MRSA antibiotic lydicamycins.</title>
        <authorList>
            <person name="Komaki H."/>
            <person name="Ichikawa N."/>
            <person name="Hosoyama A."/>
            <person name="Fujita N."/>
            <person name="Igarashi Y."/>
        </authorList>
    </citation>
    <scope>NUCLEOTIDE SEQUENCE [LARGE SCALE GENOMIC DNA]</scope>
    <source>
        <strain evidence="2 3">NBRC 110027</strain>
    </source>
</reference>
<organism evidence="2 3">
    <name type="scientific">Streptomyces lydicamycinicus</name>
    <dbReference type="NCBI Taxonomy" id="1546107"/>
    <lineage>
        <taxon>Bacteria</taxon>
        <taxon>Bacillati</taxon>
        <taxon>Actinomycetota</taxon>
        <taxon>Actinomycetes</taxon>
        <taxon>Kitasatosporales</taxon>
        <taxon>Streptomycetaceae</taxon>
        <taxon>Streptomyces</taxon>
    </lineage>
</organism>
<accession>A0A0P4R9R3</accession>
<name>A0A0P4R9R3_9ACTN</name>
<sequence>MGQAAHLTVPTGPAPAAGSGLAPALHGTSNDPASTTTPTEAVRPTLRRDQRARPSKLSTGPSPGREKESEAFMPHTEPPPHHGPSMTG</sequence>
<evidence type="ECO:0000313" key="3">
    <source>
        <dbReference type="Proteomes" id="UP000048965"/>
    </source>
</evidence>
<evidence type="ECO:0000256" key="1">
    <source>
        <dbReference type="SAM" id="MobiDB-lite"/>
    </source>
</evidence>
<evidence type="ECO:0000313" key="2">
    <source>
        <dbReference type="EMBL" id="GAO09663.1"/>
    </source>
</evidence>
<gene>
    <name evidence="2" type="ORF">TPA0598_05_03850</name>
</gene>
<feature type="compositionally biased region" description="Polar residues" evidence="1">
    <location>
        <begin position="27"/>
        <end position="39"/>
    </location>
</feature>
<feature type="compositionally biased region" description="Low complexity" evidence="1">
    <location>
        <begin position="14"/>
        <end position="25"/>
    </location>
</feature>
<proteinExistence type="predicted"/>
<comment type="caution">
    <text evidence="2">The sequence shown here is derived from an EMBL/GenBank/DDBJ whole genome shotgun (WGS) entry which is preliminary data.</text>
</comment>
<keyword evidence="3" id="KW-1185">Reference proteome</keyword>